<accession>A0A7Y9RV12</accession>
<evidence type="ECO:0000256" key="2">
    <source>
        <dbReference type="ARBA" id="ARBA00022630"/>
    </source>
</evidence>
<sequence>MVTNTRPRVLVVGMGDTGVLTAIRLGPHADVVGISTKAEFVSGQELGLRLARPEAWMRDYRVGFDRFRGLDDVRIVHGTASSLDPESRRVRVTLADGTTASEEYDVLVIATGVTNGFWREPSLQTSEGVSDALARAHARLSDAAKVVVIGGGAAAMSSAAQVAECWPDKQVHLYFPGERGLPQHAPRTWNRVARRLTGLGVALHPGHRAVLPADGTNDLSAGPVRWQTGQPPTEADVVLWAIGQVQPNTGWLPDHLLDDRGFVLVEPTLAVSGQDHIFAVGDIAAVDALRTSARNQGHKLVGRNVRAHVAGRSLGTYRTPGRRWGSVLGPLRDGLVVFAPNGRGFRFPAWSIDALLQRFVVRRGIYGGVRRD</sequence>
<organism evidence="6 7">
    <name type="scientific">Nocardioides daedukensis</name>
    <dbReference type="NCBI Taxonomy" id="634462"/>
    <lineage>
        <taxon>Bacteria</taxon>
        <taxon>Bacillati</taxon>
        <taxon>Actinomycetota</taxon>
        <taxon>Actinomycetes</taxon>
        <taxon>Propionibacteriales</taxon>
        <taxon>Nocardioidaceae</taxon>
        <taxon>Nocardioides</taxon>
    </lineage>
</organism>
<evidence type="ECO:0000313" key="7">
    <source>
        <dbReference type="Proteomes" id="UP000540656"/>
    </source>
</evidence>
<evidence type="ECO:0000259" key="5">
    <source>
        <dbReference type="Pfam" id="PF07992"/>
    </source>
</evidence>
<comment type="similarity">
    <text evidence="1">Belongs to the FAD-dependent oxidoreductase family.</text>
</comment>
<protein>
    <submittedName>
        <fullName evidence="6">NADH dehydrogenase FAD-containing subunit</fullName>
    </submittedName>
</protein>
<dbReference type="InterPro" id="IPR036188">
    <property type="entry name" value="FAD/NAD-bd_sf"/>
</dbReference>
<comment type="caution">
    <text evidence="6">The sequence shown here is derived from an EMBL/GenBank/DDBJ whole genome shotgun (WGS) entry which is preliminary data.</text>
</comment>
<evidence type="ECO:0000313" key="6">
    <source>
        <dbReference type="EMBL" id="NYG57142.1"/>
    </source>
</evidence>
<dbReference type="Pfam" id="PF07992">
    <property type="entry name" value="Pyr_redox_2"/>
    <property type="match status" value="1"/>
</dbReference>
<dbReference type="GO" id="GO:0004174">
    <property type="term" value="F:electron-transferring-flavoprotein dehydrogenase activity"/>
    <property type="evidence" value="ECO:0007669"/>
    <property type="project" value="TreeGrafter"/>
</dbReference>
<evidence type="ECO:0000256" key="4">
    <source>
        <dbReference type="ARBA" id="ARBA00023002"/>
    </source>
</evidence>
<keyword evidence="2" id="KW-0285">Flavoprotein</keyword>
<dbReference type="PANTHER" id="PTHR43735:SF3">
    <property type="entry name" value="FERROPTOSIS SUPPRESSOR PROTEIN 1"/>
    <property type="match status" value="1"/>
</dbReference>
<evidence type="ECO:0000256" key="3">
    <source>
        <dbReference type="ARBA" id="ARBA00022827"/>
    </source>
</evidence>
<name>A0A7Y9RV12_9ACTN</name>
<keyword evidence="4" id="KW-0560">Oxidoreductase</keyword>
<dbReference type="GO" id="GO:0005737">
    <property type="term" value="C:cytoplasm"/>
    <property type="evidence" value="ECO:0007669"/>
    <property type="project" value="TreeGrafter"/>
</dbReference>
<reference evidence="6 7" key="1">
    <citation type="submission" date="2020-07" db="EMBL/GenBank/DDBJ databases">
        <title>Sequencing the genomes of 1000 actinobacteria strains.</title>
        <authorList>
            <person name="Klenk H.-P."/>
        </authorList>
    </citation>
    <scope>NUCLEOTIDE SEQUENCE [LARGE SCALE GENOMIC DNA]</scope>
    <source>
        <strain evidence="6 7">DSM 23819</strain>
    </source>
</reference>
<dbReference type="Proteomes" id="UP000540656">
    <property type="component" value="Unassembled WGS sequence"/>
</dbReference>
<gene>
    <name evidence="6" type="ORF">BJ980_000065</name>
</gene>
<proteinExistence type="inferred from homology"/>
<dbReference type="Gene3D" id="3.50.50.100">
    <property type="match status" value="1"/>
</dbReference>
<keyword evidence="3" id="KW-0274">FAD</keyword>
<dbReference type="SUPFAM" id="SSF51905">
    <property type="entry name" value="FAD/NAD(P)-binding domain"/>
    <property type="match status" value="2"/>
</dbReference>
<evidence type="ECO:0000256" key="1">
    <source>
        <dbReference type="ARBA" id="ARBA00006442"/>
    </source>
</evidence>
<dbReference type="RefSeq" id="WP_179500457.1">
    <property type="nucleotide sequence ID" value="NZ_JACCAA010000001.1"/>
</dbReference>
<dbReference type="PRINTS" id="PR00469">
    <property type="entry name" value="PNDRDTASEII"/>
</dbReference>
<dbReference type="EMBL" id="JACCAA010000001">
    <property type="protein sequence ID" value="NYG57142.1"/>
    <property type="molecule type" value="Genomic_DNA"/>
</dbReference>
<dbReference type="InterPro" id="IPR023753">
    <property type="entry name" value="FAD/NAD-binding_dom"/>
</dbReference>
<dbReference type="AlphaFoldDB" id="A0A7Y9RV12"/>
<dbReference type="GO" id="GO:0050660">
    <property type="term" value="F:flavin adenine dinucleotide binding"/>
    <property type="evidence" value="ECO:0007669"/>
    <property type="project" value="TreeGrafter"/>
</dbReference>
<dbReference type="PANTHER" id="PTHR43735">
    <property type="entry name" value="APOPTOSIS-INDUCING FACTOR 1"/>
    <property type="match status" value="1"/>
</dbReference>
<dbReference type="PRINTS" id="PR00368">
    <property type="entry name" value="FADPNR"/>
</dbReference>
<feature type="domain" description="FAD/NAD(P)-binding" evidence="5">
    <location>
        <begin position="8"/>
        <end position="296"/>
    </location>
</feature>
<keyword evidence="7" id="KW-1185">Reference proteome</keyword>